<evidence type="ECO:0000313" key="2">
    <source>
        <dbReference type="Proteomes" id="UP000435837"/>
    </source>
</evidence>
<organism evidence="1 2">
    <name type="scientific">Streptomyces caniferus</name>
    <dbReference type="NCBI Taxonomy" id="285557"/>
    <lineage>
        <taxon>Bacteria</taxon>
        <taxon>Bacillati</taxon>
        <taxon>Actinomycetota</taxon>
        <taxon>Actinomycetes</taxon>
        <taxon>Kitasatosporales</taxon>
        <taxon>Streptomycetaceae</taxon>
        <taxon>Streptomyces</taxon>
    </lineage>
</organism>
<dbReference type="Proteomes" id="UP000435837">
    <property type="component" value="Unassembled WGS sequence"/>
</dbReference>
<comment type="caution">
    <text evidence="1">The sequence shown here is derived from an EMBL/GenBank/DDBJ whole genome shotgun (WGS) entry which is preliminary data.</text>
</comment>
<gene>
    <name evidence="1" type="ORF">Scani_22890</name>
</gene>
<sequence length="112" mass="12372">MSGSALGLRVPVPGCSRKSRADTGKMHPRISQRKLDIRAGSPVAAQAYIFCGWARDFLSLVRVGAGSVVRGFFRPDAVLPRVSRASAAEAAVFRRWPRSPIRAYRIPRRPLR</sequence>
<dbReference type="EMBL" id="BLIN01000003">
    <property type="protein sequence ID" value="GFE06021.1"/>
    <property type="molecule type" value="Genomic_DNA"/>
</dbReference>
<protein>
    <submittedName>
        <fullName evidence="1">Uncharacterized protein</fullName>
    </submittedName>
</protein>
<evidence type="ECO:0000313" key="1">
    <source>
        <dbReference type="EMBL" id="GFE06021.1"/>
    </source>
</evidence>
<dbReference type="AlphaFoldDB" id="A0A640S6I9"/>
<name>A0A640S6I9_9ACTN</name>
<reference evidence="1 2" key="1">
    <citation type="submission" date="2019-12" db="EMBL/GenBank/DDBJ databases">
        <title>Whole genome shotgun sequence of Streptomyces caniferus NBRC 15389.</title>
        <authorList>
            <person name="Ichikawa N."/>
            <person name="Kimura A."/>
            <person name="Kitahashi Y."/>
            <person name="Komaki H."/>
            <person name="Tamura T."/>
        </authorList>
    </citation>
    <scope>NUCLEOTIDE SEQUENCE [LARGE SCALE GENOMIC DNA]</scope>
    <source>
        <strain evidence="1 2">NBRC 15389</strain>
    </source>
</reference>
<proteinExistence type="predicted"/>
<accession>A0A640S6I9</accession>